<reference evidence="1" key="1">
    <citation type="submission" date="2020-07" db="EMBL/GenBank/DDBJ databases">
        <title>Huge and variable diversity of episymbiotic CPR bacteria and DPANN archaea in groundwater ecosystems.</title>
        <authorList>
            <person name="He C.Y."/>
            <person name="Keren R."/>
            <person name="Whittaker M."/>
            <person name="Farag I.F."/>
            <person name="Doudna J."/>
            <person name="Cate J.H.D."/>
            <person name="Banfield J.F."/>
        </authorList>
    </citation>
    <scope>NUCLEOTIDE SEQUENCE</scope>
    <source>
        <strain evidence="1">NC_groundwater_580_Pr5_B-0.1um_64_19</strain>
    </source>
</reference>
<evidence type="ECO:0000313" key="1">
    <source>
        <dbReference type="EMBL" id="MBI2679248.1"/>
    </source>
</evidence>
<organism evidence="1 2">
    <name type="scientific">Candidatus Korobacter versatilis</name>
    <dbReference type="NCBI Taxonomy" id="658062"/>
    <lineage>
        <taxon>Bacteria</taxon>
        <taxon>Pseudomonadati</taxon>
        <taxon>Acidobacteriota</taxon>
        <taxon>Terriglobia</taxon>
        <taxon>Terriglobales</taxon>
        <taxon>Candidatus Korobacteraceae</taxon>
        <taxon>Candidatus Korobacter</taxon>
    </lineage>
</organism>
<accession>A0A932AAC6</accession>
<evidence type="ECO:0008006" key="3">
    <source>
        <dbReference type="Google" id="ProtNLM"/>
    </source>
</evidence>
<evidence type="ECO:0000313" key="2">
    <source>
        <dbReference type="Proteomes" id="UP000779809"/>
    </source>
</evidence>
<gene>
    <name evidence="1" type="ORF">HYX28_10755</name>
</gene>
<protein>
    <recommendedName>
        <fullName evidence="3">PilZ domain-containing protein</fullName>
    </recommendedName>
</protein>
<dbReference type="EMBL" id="JACPNR010000013">
    <property type="protein sequence ID" value="MBI2679248.1"/>
    <property type="molecule type" value="Genomic_DNA"/>
</dbReference>
<comment type="caution">
    <text evidence="1">The sequence shown here is derived from an EMBL/GenBank/DDBJ whole genome shotgun (WGS) entry which is preliminary data.</text>
</comment>
<dbReference type="Proteomes" id="UP000779809">
    <property type="component" value="Unassembled WGS sequence"/>
</dbReference>
<proteinExistence type="predicted"/>
<sequence length="110" mass="12057">MKAQPRLVRPVHLPLQLAIRFRLLDSDIWHDGLVEDISQEGLAFLSDLPLELGTYLKIALPVPALASMGIELPSTYARVSSRVLDRWPDLRTAITADFLAAPGQQLSGAA</sequence>
<name>A0A932AAC6_9BACT</name>
<dbReference type="AlphaFoldDB" id="A0A932AAC6"/>